<evidence type="ECO:0000256" key="1">
    <source>
        <dbReference type="ARBA" id="ARBA00008226"/>
    </source>
</evidence>
<dbReference type="GO" id="GO:0004821">
    <property type="term" value="F:histidine-tRNA ligase activity"/>
    <property type="evidence" value="ECO:0007669"/>
    <property type="project" value="UniProtKB-UniRule"/>
</dbReference>
<dbReference type="Gene3D" id="3.30.930.10">
    <property type="entry name" value="Bira Bifunctional Protein, Domain 2"/>
    <property type="match status" value="1"/>
</dbReference>
<evidence type="ECO:0000256" key="6">
    <source>
        <dbReference type="ARBA" id="ARBA00023146"/>
    </source>
</evidence>
<evidence type="ECO:0000256" key="9">
    <source>
        <dbReference type="PIRSR" id="PIRSR001549-1"/>
    </source>
</evidence>
<keyword evidence="4 8" id="KW-0067">ATP-binding</keyword>
<organism evidence="11 12">
    <name type="scientific">Candidatus Gottesmanbacteria bacterium RIFCSPHIGHO2_01_FULL_39_10</name>
    <dbReference type="NCBI Taxonomy" id="1798375"/>
    <lineage>
        <taxon>Bacteria</taxon>
        <taxon>Candidatus Gottesmaniibacteriota</taxon>
    </lineage>
</organism>
<dbReference type="NCBIfam" id="TIGR00442">
    <property type="entry name" value="hisS"/>
    <property type="match status" value="1"/>
</dbReference>
<dbReference type="InterPro" id="IPR041715">
    <property type="entry name" value="HisRS-like_core"/>
</dbReference>
<dbReference type="GO" id="GO:0005737">
    <property type="term" value="C:cytoplasm"/>
    <property type="evidence" value="ECO:0007669"/>
    <property type="project" value="UniProtKB-SubCell"/>
</dbReference>
<dbReference type="Pfam" id="PF03129">
    <property type="entry name" value="HGTP_anticodon"/>
    <property type="match status" value="1"/>
</dbReference>
<evidence type="ECO:0000256" key="3">
    <source>
        <dbReference type="ARBA" id="ARBA00022741"/>
    </source>
</evidence>
<dbReference type="PANTHER" id="PTHR11476:SF7">
    <property type="entry name" value="HISTIDINE--TRNA LIGASE"/>
    <property type="match status" value="1"/>
</dbReference>
<dbReference type="STRING" id="1798375.A2773_02555"/>
<dbReference type="InterPro" id="IPR033656">
    <property type="entry name" value="HisRS_anticodon"/>
</dbReference>
<evidence type="ECO:0000256" key="7">
    <source>
        <dbReference type="ARBA" id="ARBA00047639"/>
    </source>
</evidence>
<dbReference type="InterPro" id="IPR004154">
    <property type="entry name" value="Anticodon-bd"/>
</dbReference>
<feature type="binding site" evidence="9">
    <location>
        <position position="122"/>
    </location>
    <ligand>
        <name>L-histidine</name>
        <dbReference type="ChEBI" id="CHEBI:57595"/>
    </ligand>
</feature>
<dbReference type="SUPFAM" id="SSF52954">
    <property type="entry name" value="Class II aaRS ABD-related"/>
    <property type="match status" value="1"/>
</dbReference>
<dbReference type="InterPro" id="IPR015807">
    <property type="entry name" value="His-tRNA-ligase"/>
</dbReference>
<dbReference type="CDD" id="cd00859">
    <property type="entry name" value="HisRS_anticodon"/>
    <property type="match status" value="1"/>
</dbReference>
<evidence type="ECO:0000256" key="5">
    <source>
        <dbReference type="ARBA" id="ARBA00022917"/>
    </source>
</evidence>
<feature type="binding site" evidence="9">
    <location>
        <position position="242"/>
    </location>
    <ligand>
        <name>L-histidine</name>
        <dbReference type="ChEBI" id="CHEBI:57595"/>
    </ligand>
</feature>
<evidence type="ECO:0000256" key="4">
    <source>
        <dbReference type="ARBA" id="ARBA00022840"/>
    </source>
</evidence>
<dbReference type="EMBL" id="MFJE01000013">
    <property type="protein sequence ID" value="OGG14644.1"/>
    <property type="molecule type" value="Genomic_DNA"/>
</dbReference>
<dbReference type="InterPro" id="IPR036621">
    <property type="entry name" value="Anticodon-bd_dom_sf"/>
</dbReference>
<evidence type="ECO:0000256" key="2">
    <source>
        <dbReference type="ARBA" id="ARBA00022598"/>
    </source>
</evidence>
<comment type="similarity">
    <text evidence="1 8">Belongs to the class-II aminoacyl-tRNA synthetase family.</text>
</comment>
<keyword evidence="2 8" id="KW-0436">Ligase</keyword>
<proteinExistence type="inferred from homology"/>
<dbReference type="SUPFAM" id="SSF55681">
    <property type="entry name" value="Class II aaRS and biotin synthetases"/>
    <property type="match status" value="1"/>
</dbReference>
<dbReference type="InterPro" id="IPR004516">
    <property type="entry name" value="HisRS/HisZ"/>
</dbReference>
<keyword evidence="6 8" id="KW-0030">Aminoacyl-tRNA synthetase</keyword>
<name>A0A1F5ZQP2_9BACT</name>
<feature type="binding site" evidence="9">
    <location>
        <position position="126"/>
    </location>
    <ligand>
        <name>L-histidine</name>
        <dbReference type="ChEBI" id="CHEBI:57595"/>
    </ligand>
</feature>
<dbReference type="InterPro" id="IPR045864">
    <property type="entry name" value="aa-tRNA-synth_II/BPL/LPL"/>
</dbReference>
<keyword evidence="3 8" id="KW-0547">Nucleotide-binding</keyword>
<dbReference type="GO" id="GO:0005524">
    <property type="term" value="F:ATP binding"/>
    <property type="evidence" value="ECO:0007669"/>
    <property type="project" value="UniProtKB-UniRule"/>
</dbReference>
<evidence type="ECO:0000313" key="12">
    <source>
        <dbReference type="Proteomes" id="UP000177383"/>
    </source>
</evidence>
<evidence type="ECO:0000313" key="11">
    <source>
        <dbReference type="EMBL" id="OGG14644.1"/>
    </source>
</evidence>
<dbReference type="PANTHER" id="PTHR11476">
    <property type="entry name" value="HISTIDYL-TRNA SYNTHETASE"/>
    <property type="match status" value="1"/>
</dbReference>
<evidence type="ECO:0000256" key="8">
    <source>
        <dbReference type="HAMAP-Rule" id="MF_00127"/>
    </source>
</evidence>
<dbReference type="AlphaFoldDB" id="A0A1F5ZQP2"/>
<reference evidence="11 12" key="1">
    <citation type="journal article" date="2016" name="Nat. Commun.">
        <title>Thousands of microbial genomes shed light on interconnected biogeochemical processes in an aquifer system.</title>
        <authorList>
            <person name="Anantharaman K."/>
            <person name="Brown C.T."/>
            <person name="Hug L.A."/>
            <person name="Sharon I."/>
            <person name="Castelle C.J."/>
            <person name="Probst A.J."/>
            <person name="Thomas B.C."/>
            <person name="Singh A."/>
            <person name="Wilkins M.J."/>
            <person name="Karaoz U."/>
            <person name="Brodie E.L."/>
            <person name="Williams K.H."/>
            <person name="Hubbard S.S."/>
            <person name="Banfield J.F."/>
        </authorList>
    </citation>
    <scope>NUCLEOTIDE SEQUENCE [LARGE SCALE GENOMIC DNA]</scope>
</reference>
<dbReference type="CDD" id="cd00773">
    <property type="entry name" value="HisRS-like_core"/>
    <property type="match status" value="1"/>
</dbReference>
<sequence>MIKPQTLKGFRDFLPGEATQRNWLKGKLTEIFELWGYDPMETPTLEPLELFMGQIGEDEKLFFSFTDQGGRKVALRYDQTLPSVRVISQYQNQLTFPFKRYQIQNAYRAEKPQRGRFREFTQCDADIFGDPTPYADAETIALSLDIYQRLGFKNAKVLLNDRDQLKDLPYEALVSIDKIKKIGEEGVLSEMTKKGIDSEKAKEYLDKVKNTKPNETIKIILKYLKDYGFPESWYEFDPTITRSFAYSQGPIWEVVIPEYTAGSVLGGERYDKLFKSIFNAQMSGTGFALGFDRTLEAADQLGLIPKSKTSSFVLVTIFNKELYAKSLSVSLLLRNALINADIYPNPEAKLDKQIKYADKKGIPFVVIIGPEEIAKNSVTLKNLSTRTQEIIKIEDLPARLVSQTA</sequence>
<comment type="subunit">
    <text evidence="8">Homodimer.</text>
</comment>
<comment type="subcellular location">
    <subcellularLocation>
        <location evidence="8">Cytoplasm</location>
    </subcellularLocation>
</comment>
<accession>A0A1F5ZQP2</accession>
<dbReference type="Pfam" id="PF13393">
    <property type="entry name" value="tRNA-synt_His"/>
    <property type="match status" value="2"/>
</dbReference>
<dbReference type="Gene3D" id="3.40.50.800">
    <property type="entry name" value="Anticodon-binding domain"/>
    <property type="match status" value="1"/>
</dbReference>
<dbReference type="Proteomes" id="UP000177383">
    <property type="component" value="Unassembled WGS sequence"/>
</dbReference>
<feature type="binding site" evidence="9">
    <location>
        <position position="108"/>
    </location>
    <ligand>
        <name>L-histidine</name>
        <dbReference type="ChEBI" id="CHEBI:57595"/>
    </ligand>
</feature>
<dbReference type="PIRSF" id="PIRSF001549">
    <property type="entry name" value="His-tRNA_synth"/>
    <property type="match status" value="1"/>
</dbReference>
<dbReference type="EC" id="6.1.1.21" evidence="8"/>
<dbReference type="GO" id="GO:0006427">
    <property type="term" value="P:histidyl-tRNA aminoacylation"/>
    <property type="evidence" value="ECO:0007669"/>
    <property type="project" value="UniProtKB-UniRule"/>
</dbReference>
<keyword evidence="8" id="KW-0963">Cytoplasm</keyword>
<evidence type="ECO:0000259" key="10">
    <source>
        <dbReference type="PROSITE" id="PS50862"/>
    </source>
</evidence>
<keyword evidence="5 8" id="KW-0648">Protein biosynthesis</keyword>
<dbReference type="InterPro" id="IPR006195">
    <property type="entry name" value="aa-tRNA-synth_II"/>
</dbReference>
<dbReference type="PROSITE" id="PS50862">
    <property type="entry name" value="AA_TRNA_LIGASE_II"/>
    <property type="match status" value="1"/>
</dbReference>
<protein>
    <recommendedName>
        <fullName evidence="8">Histidine--tRNA ligase</fullName>
        <ecNumber evidence="8">6.1.1.21</ecNumber>
    </recommendedName>
    <alternativeName>
        <fullName evidence="8">Histidyl-tRNA synthetase</fullName>
        <shortName evidence="8">HisRS</shortName>
    </alternativeName>
</protein>
<gene>
    <name evidence="8" type="primary">hisS</name>
    <name evidence="11" type="ORF">A2773_02555</name>
</gene>
<feature type="binding site" evidence="9">
    <location>
        <begin position="78"/>
        <end position="80"/>
    </location>
    <ligand>
        <name>L-histidine</name>
        <dbReference type="ChEBI" id="CHEBI:57595"/>
    </ligand>
</feature>
<feature type="domain" description="Aminoacyl-transfer RNA synthetases class-II family profile" evidence="10">
    <location>
        <begin position="1"/>
        <end position="305"/>
    </location>
</feature>
<comment type="caution">
    <text evidence="11">The sequence shown here is derived from an EMBL/GenBank/DDBJ whole genome shotgun (WGS) entry which is preliminary data.</text>
</comment>
<dbReference type="HAMAP" id="MF_00127">
    <property type="entry name" value="His_tRNA_synth"/>
    <property type="match status" value="1"/>
</dbReference>
<comment type="catalytic activity">
    <reaction evidence="7 8">
        <text>tRNA(His) + L-histidine + ATP = L-histidyl-tRNA(His) + AMP + diphosphate + H(+)</text>
        <dbReference type="Rhea" id="RHEA:17313"/>
        <dbReference type="Rhea" id="RHEA-COMP:9665"/>
        <dbReference type="Rhea" id="RHEA-COMP:9689"/>
        <dbReference type="ChEBI" id="CHEBI:15378"/>
        <dbReference type="ChEBI" id="CHEBI:30616"/>
        <dbReference type="ChEBI" id="CHEBI:33019"/>
        <dbReference type="ChEBI" id="CHEBI:57595"/>
        <dbReference type="ChEBI" id="CHEBI:78442"/>
        <dbReference type="ChEBI" id="CHEBI:78527"/>
        <dbReference type="ChEBI" id="CHEBI:456215"/>
        <dbReference type="EC" id="6.1.1.21"/>
    </reaction>
</comment>